<organism evidence="1 2">
    <name type="scientific">Liparis tanakae</name>
    <name type="common">Tanaka's snailfish</name>
    <dbReference type="NCBI Taxonomy" id="230148"/>
    <lineage>
        <taxon>Eukaryota</taxon>
        <taxon>Metazoa</taxon>
        <taxon>Chordata</taxon>
        <taxon>Craniata</taxon>
        <taxon>Vertebrata</taxon>
        <taxon>Euteleostomi</taxon>
        <taxon>Actinopterygii</taxon>
        <taxon>Neopterygii</taxon>
        <taxon>Teleostei</taxon>
        <taxon>Neoteleostei</taxon>
        <taxon>Acanthomorphata</taxon>
        <taxon>Eupercaria</taxon>
        <taxon>Perciformes</taxon>
        <taxon>Cottioidei</taxon>
        <taxon>Cottales</taxon>
        <taxon>Liparidae</taxon>
        <taxon>Liparis</taxon>
    </lineage>
</organism>
<keyword evidence="2" id="KW-1185">Reference proteome</keyword>
<accession>A0A4Z2GII9</accession>
<dbReference type="EMBL" id="SRLO01000539">
    <property type="protein sequence ID" value="TNN52673.1"/>
    <property type="molecule type" value="Genomic_DNA"/>
</dbReference>
<proteinExistence type="predicted"/>
<evidence type="ECO:0000313" key="2">
    <source>
        <dbReference type="Proteomes" id="UP000314294"/>
    </source>
</evidence>
<reference evidence="1 2" key="1">
    <citation type="submission" date="2019-03" db="EMBL/GenBank/DDBJ databases">
        <title>First draft genome of Liparis tanakae, snailfish: a comprehensive survey of snailfish specific genes.</title>
        <authorList>
            <person name="Kim W."/>
            <person name="Song I."/>
            <person name="Jeong J.-H."/>
            <person name="Kim D."/>
            <person name="Kim S."/>
            <person name="Ryu S."/>
            <person name="Song J.Y."/>
            <person name="Lee S.K."/>
        </authorList>
    </citation>
    <scope>NUCLEOTIDE SEQUENCE [LARGE SCALE GENOMIC DNA]</scope>
    <source>
        <tissue evidence="1">Muscle</tissue>
    </source>
</reference>
<name>A0A4Z2GII9_9TELE</name>
<dbReference type="AlphaFoldDB" id="A0A4Z2GII9"/>
<evidence type="ECO:0000313" key="1">
    <source>
        <dbReference type="EMBL" id="TNN52673.1"/>
    </source>
</evidence>
<comment type="caution">
    <text evidence="1">The sequence shown here is derived from an EMBL/GenBank/DDBJ whole genome shotgun (WGS) entry which is preliminary data.</text>
</comment>
<protein>
    <submittedName>
        <fullName evidence="1">Uncharacterized protein</fullName>
    </submittedName>
</protein>
<sequence>MLCYQAPPPSPPPTPHPPHEKRLLVPAAFFGGPRSESGNDYRARRTNQIRRLQRATASVAHCLTRDPYGQMMPFFVVVGKGETTQVDNIALYSLVNLESMGHYGASVAARNVGVPVEAERMINRLFFRDS</sequence>
<dbReference type="Proteomes" id="UP000314294">
    <property type="component" value="Unassembled WGS sequence"/>
</dbReference>
<gene>
    <name evidence="1" type="ORF">EYF80_037124</name>
</gene>